<dbReference type="SUPFAM" id="SSF63418">
    <property type="entry name" value="MurE/MurF N-terminal domain"/>
    <property type="match status" value="1"/>
</dbReference>
<dbReference type="Pfam" id="PF02875">
    <property type="entry name" value="Mur_ligase_C"/>
    <property type="match status" value="1"/>
</dbReference>
<dbReference type="InterPro" id="IPR051046">
    <property type="entry name" value="MurCDEF_CellWall_CoF430Synth"/>
</dbReference>
<evidence type="ECO:0000259" key="14">
    <source>
        <dbReference type="Pfam" id="PF08245"/>
    </source>
</evidence>
<evidence type="ECO:0000256" key="2">
    <source>
        <dbReference type="ARBA" id="ARBA00022598"/>
    </source>
</evidence>
<dbReference type="Proteomes" id="UP001501577">
    <property type="component" value="Unassembled WGS sequence"/>
</dbReference>
<keyword evidence="6 10" id="KW-0133">Cell shape</keyword>
<dbReference type="Pfam" id="PF01225">
    <property type="entry name" value="Mur_ligase"/>
    <property type="match status" value="1"/>
</dbReference>
<name>A0ABN3Y4Y9_9ENTE</name>
<evidence type="ECO:0000256" key="7">
    <source>
        <dbReference type="ARBA" id="ARBA00022984"/>
    </source>
</evidence>
<dbReference type="Pfam" id="PF08245">
    <property type="entry name" value="Mur_ligase_M"/>
    <property type="match status" value="1"/>
</dbReference>
<dbReference type="InterPro" id="IPR004101">
    <property type="entry name" value="Mur_ligase_C"/>
</dbReference>
<evidence type="ECO:0000259" key="12">
    <source>
        <dbReference type="Pfam" id="PF01225"/>
    </source>
</evidence>
<evidence type="ECO:0000256" key="10">
    <source>
        <dbReference type="HAMAP-Rule" id="MF_02019"/>
    </source>
</evidence>
<dbReference type="Gene3D" id="3.40.1190.10">
    <property type="entry name" value="Mur-like, catalytic domain"/>
    <property type="match status" value="1"/>
</dbReference>
<keyword evidence="4 10" id="KW-0547">Nucleotide-binding</keyword>
<gene>
    <name evidence="10" type="primary">murF</name>
    <name evidence="15" type="ORF">GCM10019998_13070</name>
</gene>
<dbReference type="HAMAP" id="MF_02019">
    <property type="entry name" value="MurF"/>
    <property type="match status" value="1"/>
</dbReference>
<feature type="binding site" evidence="10">
    <location>
        <begin position="107"/>
        <end position="113"/>
    </location>
    <ligand>
        <name>ATP</name>
        <dbReference type="ChEBI" id="CHEBI:30616"/>
    </ligand>
</feature>
<comment type="subcellular location">
    <subcellularLocation>
        <location evidence="10 11">Cytoplasm</location>
    </subcellularLocation>
</comment>
<dbReference type="SUPFAM" id="SSF53623">
    <property type="entry name" value="MurD-like peptide ligases, catalytic domain"/>
    <property type="match status" value="1"/>
</dbReference>
<proteinExistence type="inferred from homology"/>
<evidence type="ECO:0000256" key="1">
    <source>
        <dbReference type="ARBA" id="ARBA00022490"/>
    </source>
</evidence>
<evidence type="ECO:0000313" key="16">
    <source>
        <dbReference type="Proteomes" id="UP001501577"/>
    </source>
</evidence>
<evidence type="ECO:0000256" key="9">
    <source>
        <dbReference type="ARBA" id="ARBA00023316"/>
    </source>
</evidence>
<feature type="domain" description="Mur ligase N-terminal catalytic" evidence="12">
    <location>
        <begin position="21"/>
        <end position="91"/>
    </location>
</feature>
<dbReference type="PANTHER" id="PTHR43024">
    <property type="entry name" value="UDP-N-ACETYLMURAMOYL-TRIPEPTIDE--D-ALANYL-D-ALANINE LIGASE"/>
    <property type="match status" value="1"/>
</dbReference>
<keyword evidence="9 10" id="KW-0961">Cell wall biogenesis/degradation</keyword>
<keyword evidence="5 10" id="KW-0067">ATP-binding</keyword>
<comment type="catalytic activity">
    <reaction evidence="11">
        <text>D-alanyl-D-alanine + UDP-N-acetyl-alpha-D-muramoyl-L-alanyl-gamma-D-glutamyl-meso-2,6-diaminopimelate + ATP = UDP-N-acetyl-alpha-D-muramoyl-L-alanyl-gamma-D-glutamyl-meso-2,6-diaminopimeloyl-D-alanyl-D-alanine + ADP + phosphate + H(+)</text>
        <dbReference type="Rhea" id="RHEA:28374"/>
        <dbReference type="ChEBI" id="CHEBI:15378"/>
        <dbReference type="ChEBI" id="CHEBI:30616"/>
        <dbReference type="ChEBI" id="CHEBI:43474"/>
        <dbReference type="ChEBI" id="CHEBI:57822"/>
        <dbReference type="ChEBI" id="CHEBI:61386"/>
        <dbReference type="ChEBI" id="CHEBI:83905"/>
        <dbReference type="ChEBI" id="CHEBI:456216"/>
        <dbReference type="EC" id="6.3.2.10"/>
    </reaction>
</comment>
<accession>A0ABN3Y4Y9</accession>
<dbReference type="InterPro" id="IPR035911">
    <property type="entry name" value="MurE/MurF_N"/>
</dbReference>
<feature type="domain" description="Mur ligase C-terminal" evidence="13">
    <location>
        <begin position="309"/>
        <end position="432"/>
    </location>
</feature>
<keyword evidence="2 10" id="KW-0436">Ligase</keyword>
<keyword evidence="16" id="KW-1185">Reference proteome</keyword>
<evidence type="ECO:0000256" key="5">
    <source>
        <dbReference type="ARBA" id="ARBA00022840"/>
    </source>
</evidence>
<comment type="catalytic activity">
    <reaction evidence="10">
        <text>UDP-N-acetyl-alpha-D-muramoyl-L-alanyl-gamma-D-glutamyl-L-lysine + D-alanyl-D-alanine + ATP = UDP-N-acetyl-alpha-D-muramoyl-L-alanyl-gamma-D-glutamyl-L-lysyl-D-alanyl-D-alanine + ADP + phosphate + H(+)</text>
        <dbReference type="Rhea" id="RHEA:16085"/>
        <dbReference type="ChEBI" id="CHEBI:15378"/>
        <dbReference type="ChEBI" id="CHEBI:30616"/>
        <dbReference type="ChEBI" id="CHEBI:43474"/>
        <dbReference type="ChEBI" id="CHEBI:57822"/>
        <dbReference type="ChEBI" id="CHEBI:70758"/>
        <dbReference type="ChEBI" id="CHEBI:83903"/>
        <dbReference type="ChEBI" id="CHEBI:456216"/>
        <dbReference type="EC" id="6.3.2.10"/>
    </reaction>
</comment>
<protein>
    <recommendedName>
        <fullName evidence="10 11">UDP-N-acetylmuramoyl-tripeptide--D-alanyl-D-alanine ligase</fullName>
        <ecNumber evidence="10 11">6.3.2.10</ecNumber>
    </recommendedName>
    <alternativeName>
        <fullName evidence="10">D-alanyl-D-alanine-adding enzyme</fullName>
    </alternativeName>
</protein>
<feature type="domain" description="Mur ligase central" evidence="14">
    <location>
        <begin position="105"/>
        <end position="283"/>
    </location>
</feature>
<evidence type="ECO:0000256" key="8">
    <source>
        <dbReference type="ARBA" id="ARBA00023306"/>
    </source>
</evidence>
<evidence type="ECO:0000313" key="15">
    <source>
        <dbReference type="EMBL" id="GAA3018129.1"/>
    </source>
</evidence>
<evidence type="ECO:0000256" key="3">
    <source>
        <dbReference type="ARBA" id="ARBA00022618"/>
    </source>
</evidence>
<dbReference type="PANTHER" id="PTHR43024:SF1">
    <property type="entry name" value="UDP-N-ACETYLMURAMOYL-TRIPEPTIDE--D-ALANYL-D-ALANINE LIGASE"/>
    <property type="match status" value="1"/>
</dbReference>
<evidence type="ECO:0000256" key="4">
    <source>
        <dbReference type="ARBA" id="ARBA00022741"/>
    </source>
</evidence>
<dbReference type="GO" id="GO:0016874">
    <property type="term" value="F:ligase activity"/>
    <property type="evidence" value="ECO:0007669"/>
    <property type="project" value="UniProtKB-KW"/>
</dbReference>
<comment type="function">
    <text evidence="10 11">Involved in cell wall formation. Catalyzes the final step in the synthesis of UDP-N-acetylmuramoyl-pentapeptide, the precursor of murein.</text>
</comment>
<dbReference type="InterPro" id="IPR036565">
    <property type="entry name" value="Mur-like_cat_sf"/>
</dbReference>
<evidence type="ECO:0000259" key="13">
    <source>
        <dbReference type="Pfam" id="PF02875"/>
    </source>
</evidence>
<keyword evidence="3 10" id="KW-0132">Cell division</keyword>
<dbReference type="InterPro" id="IPR005863">
    <property type="entry name" value="UDP-N-AcMur_synth"/>
</dbReference>
<evidence type="ECO:0000256" key="11">
    <source>
        <dbReference type="RuleBase" id="RU004136"/>
    </source>
</evidence>
<reference evidence="15 16" key="1">
    <citation type="journal article" date="2019" name="Int. J. Syst. Evol. Microbiol.">
        <title>The Global Catalogue of Microorganisms (GCM) 10K type strain sequencing project: providing services to taxonomists for standard genome sequencing and annotation.</title>
        <authorList>
            <consortium name="The Broad Institute Genomics Platform"/>
            <consortium name="The Broad Institute Genome Sequencing Center for Infectious Disease"/>
            <person name="Wu L."/>
            <person name="Ma J."/>
        </authorList>
    </citation>
    <scope>NUCLEOTIDE SEQUENCE [LARGE SCALE GENOMIC DNA]</scope>
    <source>
        <strain evidence="15 16">JCM 8736</strain>
    </source>
</reference>
<dbReference type="NCBIfam" id="TIGR01143">
    <property type="entry name" value="murF"/>
    <property type="match status" value="1"/>
</dbReference>
<sequence>MSLTIKEIAEVLGTGQKSEQTITNIEFDSRKITDGGLFVPLKGRRDGHEFISQAKENGAVATLWSKNLSEAPKDLFVFPVADTIKAFQQLASFYRQKVAPKVVAITGSNGKTTTKDMTEAVLAQKYQTYKTQGNYNNDLGLPYTILHMPETTEVLILEMGMDHAGDLTRLSHIGKPDAAAITLIGEAHIENLGSRQGIAQGKMEITAGLKKEGILFIPADEPLLRPLTRPLEQKVVTFGLTEGMVQAQVLNVSKNSTEFIIGKQKFLIPVIGSYNVKNALVAYSFGRYFGLDDQEIAMGLKNFQLTKDRTQWSKAYNGADILSDVYNANPTAMGLVLDSFAELPLTGRKILVLADMLELGKESKQMHIQMAQHIDNRFAEVYLFGSEMKNLYLALKDNYKQVYYFNKDHKQELIEAVKKDIKPQDSVLLKGSNGMGLSEVISALQEE</sequence>
<dbReference type="EC" id="6.3.2.10" evidence="10 11"/>
<keyword evidence="1 10" id="KW-0963">Cytoplasm</keyword>
<dbReference type="InterPro" id="IPR013221">
    <property type="entry name" value="Mur_ligase_cen"/>
</dbReference>
<dbReference type="InterPro" id="IPR000713">
    <property type="entry name" value="Mur_ligase_N"/>
</dbReference>
<dbReference type="InterPro" id="IPR036615">
    <property type="entry name" value="Mur_ligase_C_dom_sf"/>
</dbReference>
<dbReference type="EMBL" id="BAAAXQ010000041">
    <property type="protein sequence ID" value="GAA3018129.1"/>
    <property type="molecule type" value="Genomic_DNA"/>
</dbReference>
<dbReference type="Gene3D" id="3.90.190.20">
    <property type="entry name" value="Mur ligase, C-terminal domain"/>
    <property type="match status" value="1"/>
</dbReference>
<dbReference type="SUPFAM" id="SSF53244">
    <property type="entry name" value="MurD-like peptide ligases, peptide-binding domain"/>
    <property type="match status" value="1"/>
</dbReference>
<comment type="similarity">
    <text evidence="10">Belongs to the MurCDEF family. MurF subfamily.</text>
</comment>
<comment type="pathway">
    <text evidence="10 11">Cell wall biogenesis; peptidoglycan biosynthesis.</text>
</comment>
<organism evidence="15 16">
    <name type="scientific">Tetragenococcus solitarius</name>
    <dbReference type="NCBI Taxonomy" id="71453"/>
    <lineage>
        <taxon>Bacteria</taxon>
        <taxon>Bacillati</taxon>
        <taxon>Bacillota</taxon>
        <taxon>Bacilli</taxon>
        <taxon>Lactobacillales</taxon>
        <taxon>Enterococcaceae</taxon>
        <taxon>Tetragenococcus</taxon>
    </lineage>
</organism>
<dbReference type="Gene3D" id="3.40.1390.10">
    <property type="entry name" value="MurE/MurF, N-terminal domain"/>
    <property type="match status" value="1"/>
</dbReference>
<comment type="caution">
    <text evidence="15">The sequence shown here is derived from an EMBL/GenBank/DDBJ whole genome shotgun (WGS) entry which is preliminary data.</text>
</comment>
<keyword evidence="8 10" id="KW-0131">Cell cycle</keyword>
<evidence type="ECO:0000256" key="6">
    <source>
        <dbReference type="ARBA" id="ARBA00022960"/>
    </source>
</evidence>
<keyword evidence="7 10" id="KW-0573">Peptidoglycan synthesis</keyword>
<dbReference type="RefSeq" id="WP_068707443.1">
    <property type="nucleotide sequence ID" value="NZ_BAAAXQ010000041.1"/>
</dbReference>